<reference evidence="15" key="2">
    <citation type="submission" date="2025-09" db="UniProtKB">
        <authorList>
            <consortium name="Ensembl"/>
        </authorList>
    </citation>
    <scope>IDENTIFICATION</scope>
</reference>
<dbReference type="AlphaFoldDB" id="A0A8C5WTZ5"/>
<proteinExistence type="inferred from homology"/>
<keyword evidence="16" id="KW-1185">Reference proteome</keyword>
<evidence type="ECO:0000256" key="2">
    <source>
        <dbReference type="ARBA" id="ARBA00006666"/>
    </source>
</evidence>
<feature type="transmembrane region" description="Helical" evidence="13">
    <location>
        <begin position="12"/>
        <end position="29"/>
    </location>
</feature>
<dbReference type="PRINTS" id="PR01333">
    <property type="entry name" value="2POREKCHANEL"/>
</dbReference>
<keyword evidence="7" id="KW-0630">Potassium</keyword>
<evidence type="ECO:0000313" key="15">
    <source>
        <dbReference type="Ensembl" id="ENSLLTP00000012826.1"/>
    </source>
</evidence>
<feature type="domain" description="Potassium channel" evidence="14">
    <location>
        <begin position="169"/>
        <end position="218"/>
    </location>
</feature>
<evidence type="ECO:0000256" key="4">
    <source>
        <dbReference type="ARBA" id="ARBA00022538"/>
    </source>
</evidence>
<feature type="domain" description="Potassium channel" evidence="14">
    <location>
        <begin position="86"/>
        <end position="144"/>
    </location>
</feature>
<evidence type="ECO:0000256" key="6">
    <source>
        <dbReference type="ARBA" id="ARBA00022826"/>
    </source>
</evidence>
<keyword evidence="8 13" id="KW-1133">Transmembrane helix</keyword>
<evidence type="ECO:0000256" key="7">
    <source>
        <dbReference type="ARBA" id="ARBA00022958"/>
    </source>
</evidence>
<dbReference type="GO" id="GO:0005886">
    <property type="term" value="C:plasma membrane"/>
    <property type="evidence" value="ECO:0007669"/>
    <property type="project" value="TreeGrafter"/>
</dbReference>
<name>A0A8C5WTZ5_LATLA</name>
<dbReference type="Gene3D" id="1.10.287.70">
    <property type="match status" value="1"/>
</dbReference>
<comment type="subcellular location">
    <subcellularLocation>
        <location evidence="1">Membrane</location>
        <topology evidence="1">Multi-pass membrane protein</topology>
    </subcellularLocation>
</comment>
<dbReference type="GO" id="GO:0015271">
    <property type="term" value="F:outward rectifier potassium channel activity"/>
    <property type="evidence" value="ECO:0007669"/>
    <property type="project" value="TreeGrafter"/>
</dbReference>
<feature type="transmembrane region" description="Helical" evidence="13">
    <location>
        <begin position="116"/>
        <end position="136"/>
    </location>
</feature>
<keyword evidence="6" id="KW-0631">Potassium channel</keyword>
<evidence type="ECO:0000256" key="12">
    <source>
        <dbReference type="RuleBase" id="RU003857"/>
    </source>
</evidence>
<evidence type="ECO:0000313" key="16">
    <source>
        <dbReference type="Proteomes" id="UP000694406"/>
    </source>
</evidence>
<keyword evidence="11 12" id="KW-0407">Ion channel</keyword>
<evidence type="ECO:0000256" key="5">
    <source>
        <dbReference type="ARBA" id="ARBA00022692"/>
    </source>
</evidence>
<keyword evidence="10 13" id="KW-0472">Membrane</keyword>
<organism evidence="15 16">
    <name type="scientific">Laticauda laticaudata</name>
    <name type="common">Blue-ringed sea krait</name>
    <name type="synonym">Blue-lipped sea krait</name>
    <dbReference type="NCBI Taxonomy" id="8630"/>
    <lineage>
        <taxon>Eukaryota</taxon>
        <taxon>Metazoa</taxon>
        <taxon>Chordata</taxon>
        <taxon>Craniata</taxon>
        <taxon>Vertebrata</taxon>
        <taxon>Euteleostomi</taxon>
        <taxon>Lepidosauria</taxon>
        <taxon>Squamata</taxon>
        <taxon>Bifurcata</taxon>
        <taxon>Unidentata</taxon>
        <taxon>Episquamata</taxon>
        <taxon>Toxicofera</taxon>
        <taxon>Serpentes</taxon>
        <taxon>Colubroidea</taxon>
        <taxon>Elapidae</taxon>
        <taxon>Laticaudinae</taxon>
        <taxon>Laticauda</taxon>
    </lineage>
</organism>
<dbReference type="GO" id="GO:0022841">
    <property type="term" value="F:potassium ion leak channel activity"/>
    <property type="evidence" value="ECO:0007669"/>
    <property type="project" value="TreeGrafter"/>
</dbReference>
<accession>A0A8C5WTZ5</accession>
<sequence length="237" mass="27062">MFYSRAQSCMLAAGYLAYLLVGALIFQVLEKDAERLQQGITFRMKEDFLKNFTSLSAVEVNIFVENLMETIRRGIYPAENEFSDEHNNWDFSNSFFFVGSMLSTIGYGNLSPKTAGGQLFCVFFALFGIPLNIVFLQHIGKMLSMVCERLAKWLYRKGVKKKTARGLTLLFFLVMGILVFLCVPSVIIRKIEGWSYSEAIYFAFITLSTIGFGDYMIGKYVTFSKQYFLFGSGWLLQ</sequence>
<reference evidence="15" key="1">
    <citation type="submission" date="2025-08" db="UniProtKB">
        <authorList>
            <consortium name="Ensembl"/>
        </authorList>
    </citation>
    <scope>IDENTIFICATION</scope>
</reference>
<evidence type="ECO:0000256" key="3">
    <source>
        <dbReference type="ARBA" id="ARBA00022448"/>
    </source>
</evidence>
<feature type="transmembrane region" description="Helical" evidence="13">
    <location>
        <begin position="199"/>
        <end position="217"/>
    </location>
</feature>
<dbReference type="InterPro" id="IPR003280">
    <property type="entry name" value="2pore_dom_K_chnl"/>
</dbReference>
<evidence type="ECO:0000256" key="10">
    <source>
        <dbReference type="ARBA" id="ARBA00023136"/>
    </source>
</evidence>
<comment type="similarity">
    <text evidence="2 12">Belongs to the two pore domain potassium channel (TC 1.A.1.8) family.</text>
</comment>
<protein>
    <recommendedName>
        <fullName evidence="14">Potassium channel domain-containing protein</fullName>
    </recommendedName>
</protein>
<evidence type="ECO:0000256" key="11">
    <source>
        <dbReference type="ARBA" id="ARBA00023303"/>
    </source>
</evidence>
<keyword evidence="3 12" id="KW-0813">Transport</keyword>
<dbReference type="GO" id="GO:0030322">
    <property type="term" value="P:stabilization of membrane potential"/>
    <property type="evidence" value="ECO:0007669"/>
    <property type="project" value="TreeGrafter"/>
</dbReference>
<evidence type="ECO:0000256" key="8">
    <source>
        <dbReference type="ARBA" id="ARBA00022989"/>
    </source>
</evidence>
<dbReference type="PANTHER" id="PTHR11003">
    <property type="entry name" value="POTASSIUM CHANNEL, SUBFAMILY K"/>
    <property type="match status" value="1"/>
</dbReference>
<dbReference type="InterPro" id="IPR003092">
    <property type="entry name" value="2pore_dom_K_chnl_TASK"/>
</dbReference>
<feature type="transmembrane region" description="Helical" evidence="13">
    <location>
        <begin position="166"/>
        <end position="187"/>
    </location>
</feature>
<keyword evidence="9 12" id="KW-0406">Ion transport</keyword>
<dbReference type="Pfam" id="PF07885">
    <property type="entry name" value="Ion_trans_2"/>
    <property type="match status" value="2"/>
</dbReference>
<evidence type="ECO:0000256" key="13">
    <source>
        <dbReference type="SAM" id="Phobius"/>
    </source>
</evidence>
<keyword evidence="5 12" id="KW-0812">Transmembrane</keyword>
<dbReference type="SUPFAM" id="SSF81324">
    <property type="entry name" value="Voltage-gated potassium channels"/>
    <property type="match status" value="2"/>
</dbReference>
<evidence type="ECO:0000256" key="9">
    <source>
        <dbReference type="ARBA" id="ARBA00023065"/>
    </source>
</evidence>
<dbReference type="InterPro" id="IPR013099">
    <property type="entry name" value="K_chnl_dom"/>
</dbReference>
<evidence type="ECO:0000259" key="14">
    <source>
        <dbReference type="Pfam" id="PF07885"/>
    </source>
</evidence>
<dbReference type="PANTHER" id="PTHR11003:SF350">
    <property type="entry name" value="POTASSIUM CHANNEL DOMAIN-CONTAINING PROTEIN"/>
    <property type="match status" value="1"/>
</dbReference>
<keyword evidence="4" id="KW-0633">Potassium transport</keyword>
<dbReference type="PRINTS" id="PR01095">
    <property type="entry name" value="TASKCHANNEL"/>
</dbReference>
<evidence type="ECO:0000256" key="1">
    <source>
        <dbReference type="ARBA" id="ARBA00004141"/>
    </source>
</evidence>
<dbReference type="GeneTree" id="ENSGT00940000164048"/>
<dbReference type="Proteomes" id="UP000694406">
    <property type="component" value="Unplaced"/>
</dbReference>
<dbReference type="Ensembl" id="ENSLLTT00000013323.1">
    <property type="protein sequence ID" value="ENSLLTP00000012826.1"/>
    <property type="gene ID" value="ENSLLTG00000009812.1"/>
</dbReference>